<dbReference type="Pfam" id="PF07883">
    <property type="entry name" value="Cupin_2"/>
    <property type="match status" value="1"/>
</dbReference>
<reference evidence="3" key="1">
    <citation type="submission" date="2023-07" db="EMBL/GenBank/DDBJ databases">
        <title>Conexibacter stalactiti sp. nov., isolated from stalactites in a lava cave and emended description of the genus Conexibacter.</title>
        <authorList>
            <person name="Lee S.D."/>
        </authorList>
    </citation>
    <scope>NUCLEOTIDE SEQUENCE [LARGE SCALE GENOMIC DNA]</scope>
    <source>
        <strain evidence="3">KCTC 39840</strain>
    </source>
</reference>
<dbReference type="SUPFAM" id="SSF51182">
    <property type="entry name" value="RmlC-like cupins"/>
    <property type="match status" value="1"/>
</dbReference>
<keyword evidence="3" id="KW-1185">Reference proteome</keyword>
<gene>
    <name evidence="2" type="ORF">R7226_22305</name>
</gene>
<evidence type="ECO:0000313" key="2">
    <source>
        <dbReference type="EMBL" id="MDW5597095.1"/>
    </source>
</evidence>
<name>A0ABU4HX76_9ACTN</name>
<feature type="domain" description="Cupin type-2" evidence="1">
    <location>
        <begin position="59"/>
        <end position="113"/>
    </location>
</feature>
<sequence length="174" mass="17999">MNAAAQPEPRAAEAASLAALPSFVRLDAGAGRHVWFSGNLVTIKCGGAGLPGPTVLEAQMHAGHAPPLHVHNDEDEAFYLLGGSLRFRSGDEQFDLSPGDFVLVPRGTPHAFRVGPDGAHTLQVGTSGALAGFMEAAGEPAPEPVPPPHADFDRARVAAVAERFDMTVVGPPLG</sequence>
<dbReference type="InterPro" id="IPR011051">
    <property type="entry name" value="RmlC_Cupin_sf"/>
</dbReference>
<evidence type="ECO:0000259" key="1">
    <source>
        <dbReference type="Pfam" id="PF07883"/>
    </source>
</evidence>
<dbReference type="RefSeq" id="WP_318599553.1">
    <property type="nucleotide sequence ID" value="NZ_JAWSTH010000074.1"/>
</dbReference>
<comment type="caution">
    <text evidence="2">The sequence shown here is derived from an EMBL/GenBank/DDBJ whole genome shotgun (WGS) entry which is preliminary data.</text>
</comment>
<evidence type="ECO:0000313" key="3">
    <source>
        <dbReference type="Proteomes" id="UP001284601"/>
    </source>
</evidence>
<dbReference type="Gene3D" id="2.60.120.10">
    <property type="entry name" value="Jelly Rolls"/>
    <property type="match status" value="1"/>
</dbReference>
<dbReference type="InterPro" id="IPR014710">
    <property type="entry name" value="RmlC-like_jellyroll"/>
</dbReference>
<dbReference type="InterPro" id="IPR013096">
    <property type="entry name" value="Cupin_2"/>
</dbReference>
<accession>A0ABU4HX76</accession>
<dbReference type="PANTHER" id="PTHR36440:SF1">
    <property type="entry name" value="PUTATIVE (AFU_ORTHOLOGUE AFUA_8G07350)-RELATED"/>
    <property type="match status" value="1"/>
</dbReference>
<dbReference type="PANTHER" id="PTHR36440">
    <property type="entry name" value="PUTATIVE (AFU_ORTHOLOGUE AFUA_8G07350)-RELATED"/>
    <property type="match status" value="1"/>
</dbReference>
<dbReference type="InterPro" id="IPR053146">
    <property type="entry name" value="QDO-like"/>
</dbReference>
<dbReference type="Proteomes" id="UP001284601">
    <property type="component" value="Unassembled WGS sequence"/>
</dbReference>
<protein>
    <submittedName>
        <fullName evidence="2">Cupin domain-containing protein</fullName>
    </submittedName>
</protein>
<dbReference type="EMBL" id="JAWSTH010000074">
    <property type="protein sequence ID" value="MDW5597095.1"/>
    <property type="molecule type" value="Genomic_DNA"/>
</dbReference>
<organism evidence="2 3">
    <name type="scientific">Conexibacter stalactiti</name>
    <dbReference type="NCBI Taxonomy" id="1940611"/>
    <lineage>
        <taxon>Bacteria</taxon>
        <taxon>Bacillati</taxon>
        <taxon>Actinomycetota</taxon>
        <taxon>Thermoleophilia</taxon>
        <taxon>Solirubrobacterales</taxon>
        <taxon>Conexibacteraceae</taxon>
        <taxon>Conexibacter</taxon>
    </lineage>
</organism>
<proteinExistence type="predicted"/>